<accession>A0AAD9LA98</accession>
<organism evidence="2 3">
    <name type="scientific">Phytophthora citrophthora</name>
    <dbReference type="NCBI Taxonomy" id="4793"/>
    <lineage>
        <taxon>Eukaryota</taxon>
        <taxon>Sar</taxon>
        <taxon>Stramenopiles</taxon>
        <taxon>Oomycota</taxon>
        <taxon>Peronosporomycetes</taxon>
        <taxon>Peronosporales</taxon>
        <taxon>Peronosporaceae</taxon>
        <taxon>Phytophthora</taxon>
    </lineage>
</organism>
<protein>
    <recommendedName>
        <fullName evidence="4">BED-type domain-containing protein</fullName>
    </recommendedName>
</protein>
<feature type="region of interest" description="Disordered" evidence="1">
    <location>
        <begin position="62"/>
        <end position="98"/>
    </location>
</feature>
<dbReference type="Proteomes" id="UP001259832">
    <property type="component" value="Unassembled WGS sequence"/>
</dbReference>
<dbReference type="SUPFAM" id="SSF53098">
    <property type="entry name" value="Ribonuclease H-like"/>
    <property type="match status" value="1"/>
</dbReference>
<reference evidence="2" key="1">
    <citation type="submission" date="2023-08" db="EMBL/GenBank/DDBJ databases">
        <title>Reference Genome Resource for the Citrus Pathogen Phytophthora citrophthora.</title>
        <authorList>
            <person name="Moller H."/>
            <person name="Coetzee B."/>
            <person name="Rose L.J."/>
            <person name="Van Niekerk J.M."/>
        </authorList>
    </citation>
    <scope>NUCLEOTIDE SEQUENCE</scope>
    <source>
        <strain evidence="2">STE-U-9442</strain>
    </source>
</reference>
<dbReference type="PANTHER" id="PTHR40866:SF1">
    <property type="entry name" value="BED-TYPE DOMAIN-CONTAINING PROTEIN"/>
    <property type="match status" value="1"/>
</dbReference>
<evidence type="ECO:0000256" key="1">
    <source>
        <dbReference type="SAM" id="MobiDB-lite"/>
    </source>
</evidence>
<proteinExistence type="predicted"/>
<gene>
    <name evidence="2" type="ORF">P3T76_015488</name>
</gene>
<feature type="compositionally biased region" description="Basic and acidic residues" evidence="1">
    <location>
        <begin position="76"/>
        <end position="95"/>
    </location>
</feature>
<name>A0AAD9LA98_9STRA</name>
<dbReference type="PANTHER" id="PTHR40866">
    <property type="entry name" value="BED-TYPE DOMAIN-CONTAINING PROTEIN"/>
    <property type="match status" value="1"/>
</dbReference>
<dbReference type="EMBL" id="JASMQC010000053">
    <property type="protein sequence ID" value="KAK1929048.1"/>
    <property type="molecule type" value="Genomic_DNA"/>
</dbReference>
<keyword evidence="3" id="KW-1185">Reference proteome</keyword>
<comment type="caution">
    <text evidence="2">The sequence shown here is derived from an EMBL/GenBank/DDBJ whole genome shotgun (WGS) entry which is preliminary data.</text>
</comment>
<evidence type="ECO:0008006" key="4">
    <source>
        <dbReference type="Google" id="ProtNLM"/>
    </source>
</evidence>
<evidence type="ECO:0000313" key="3">
    <source>
        <dbReference type="Proteomes" id="UP001259832"/>
    </source>
</evidence>
<dbReference type="AlphaFoldDB" id="A0AAD9LA98"/>
<sequence>MPPTNRDICAYYFTRDAENRDVYWCKCGKRYRQTHGSGYHNLMRHLQADTKNHAKYADEVQLRINPPPSPEPPAKVQKENPEPKPVHNPEPKPVRNPEPIAVLDTSAGLYEWIDWIVAAFLPLSICEEIKHTDLPKISRRTLKRSMEKVQAEVEEVLQQELPPKFGLVLDCWTSADVQYIAIFAVFPETSDHSSKQVLLTFSPFAEERDTIYLFRLITDVLELYERSWTSVLFLVSNDNELILHVQENTEVPGVGCANQRFELAVKTFLEPYGSLISSVHFLMTKFLTVKGRKVLKKETTLMPRLYLGSHWSIAYKMLRRYSQLLPSIRNIKRSSLRYCDAFDVLLTPEQDAQVDDLLIALANLHSVRSSLQQDTLTLSDVRAIFDHTMETYPSTTRYITQDNVVTSTEVERGLIKLQTGDALSQSERKACANFMTSREEDDNPIEEVDDKPLSFVDEAKRKRRKLEAKQPAFMDTDFVPPMSNLCERLLSKSKQHLDLLSQSMKPSDLGVLLFLRANREFWSKEMVHKIAKSVN</sequence>
<evidence type="ECO:0000313" key="2">
    <source>
        <dbReference type="EMBL" id="KAK1929048.1"/>
    </source>
</evidence>
<dbReference type="InterPro" id="IPR012337">
    <property type="entry name" value="RNaseH-like_sf"/>
</dbReference>